<dbReference type="Proteomes" id="UP000765509">
    <property type="component" value="Unassembled WGS sequence"/>
</dbReference>
<dbReference type="EMBL" id="AVOT02004761">
    <property type="protein sequence ID" value="MBW0477295.1"/>
    <property type="molecule type" value="Genomic_DNA"/>
</dbReference>
<evidence type="ECO:0000313" key="3">
    <source>
        <dbReference type="Proteomes" id="UP000765509"/>
    </source>
</evidence>
<dbReference type="OrthoDB" id="3243429at2759"/>
<name>A0A9Q3GSK8_9BASI</name>
<organism evidence="2 3">
    <name type="scientific">Austropuccinia psidii MF-1</name>
    <dbReference type="NCBI Taxonomy" id="1389203"/>
    <lineage>
        <taxon>Eukaryota</taxon>
        <taxon>Fungi</taxon>
        <taxon>Dikarya</taxon>
        <taxon>Basidiomycota</taxon>
        <taxon>Pucciniomycotina</taxon>
        <taxon>Pucciniomycetes</taxon>
        <taxon>Pucciniales</taxon>
        <taxon>Sphaerophragmiaceae</taxon>
        <taxon>Austropuccinia</taxon>
    </lineage>
</organism>
<evidence type="ECO:0000313" key="2">
    <source>
        <dbReference type="EMBL" id="MBW0477295.1"/>
    </source>
</evidence>
<reference evidence="2" key="1">
    <citation type="submission" date="2021-03" db="EMBL/GenBank/DDBJ databases">
        <title>Draft genome sequence of rust myrtle Austropuccinia psidii MF-1, a brazilian biotype.</title>
        <authorList>
            <person name="Quecine M.C."/>
            <person name="Pachon D.M.R."/>
            <person name="Bonatelli M.L."/>
            <person name="Correr F.H."/>
            <person name="Franceschini L.M."/>
            <person name="Leite T.F."/>
            <person name="Margarido G.R.A."/>
            <person name="Almeida C.A."/>
            <person name="Ferrarezi J.A."/>
            <person name="Labate C.A."/>
        </authorList>
    </citation>
    <scope>NUCLEOTIDE SEQUENCE</scope>
    <source>
        <strain evidence="2">MF-1</strain>
    </source>
</reference>
<feature type="domain" description="Retroviral polymerase SH3-like" evidence="1">
    <location>
        <begin position="34"/>
        <end position="89"/>
    </location>
</feature>
<accession>A0A9Q3GSK8</accession>
<gene>
    <name evidence="2" type="ORF">O181_017010</name>
</gene>
<evidence type="ECO:0000259" key="1">
    <source>
        <dbReference type="Pfam" id="PF25597"/>
    </source>
</evidence>
<dbReference type="AlphaFoldDB" id="A0A9Q3GSK8"/>
<sequence>MPVSLQDLKTPYGRFYNKKSELRVIHQFGSRVFINKERKKLTSKLSSCAENGIAVGYTKGHKKFKVFNLETGNFQITHDCGFLDTPAGPLRRLKNSSFCSLSSCDTSLNPFPQLDLPSINFNPPSSESLCVEPTVCELPNGSEQAGASQVDNRKSEGEFCRNRSVCYDSSLLADP</sequence>
<comment type="caution">
    <text evidence="2">The sequence shown here is derived from an EMBL/GenBank/DDBJ whole genome shotgun (WGS) entry which is preliminary data.</text>
</comment>
<dbReference type="InterPro" id="IPR057670">
    <property type="entry name" value="SH3_retrovirus"/>
</dbReference>
<dbReference type="Pfam" id="PF25597">
    <property type="entry name" value="SH3_retrovirus"/>
    <property type="match status" value="1"/>
</dbReference>
<proteinExistence type="predicted"/>
<keyword evidence="3" id="KW-1185">Reference proteome</keyword>
<protein>
    <recommendedName>
        <fullName evidence="1">Retroviral polymerase SH3-like domain-containing protein</fullName>
    </recommendedName>
</protein>